<evidence type="ECO:0000259" key="16">
    <source>
        <dbReference type="SMART" id="SM00904"/>
    </source>
</evidence>
<dbReference type="STRING" id="551991.SAMN05192529_10553"/>
<evidence type="ECO:0000256" key="11">
    <source>
        <dbReference type="ARBA" id="ARBA00022840"/>
    </source>
</evidence>
<dbReference type="SUPFAM" id="SSF82114">
    <property type="entry name" value="Riboflavin kinase-like"/>
    <property type="match status" value="1"/>
</dbReference>
<accession>A0A1H3XAC6</accession>
<evidence type="ECO:0000256" key="6">
    <source>
        <dbReference type="ARBA" id="ARBA00022679"/>
    </source>
</evidence>
<name>A0A1H3XAC6_9BACT</name>
<comment type="function">
    <text evidence="1">Catalyzes the phosphorylation of riboflavin to FMN followed by the adenylation of FMN to FAD.</text>
</comment>
<dbReference type="NCBIfam" id="NF004162">
    <property type="entry name" value="PRK05627.1-5"/>
    <property type="match status" value="1"/>
</dbReference>
<keyword evidence="18" id="KW-1185">Reference proteome</keyword>
<dbReference type="InterPro" id="IPR015864">
    <property type="entry name" value="FAD_synthase"/>
</dbReference>
<dbReference type="InterPro" id="IPR002606">
    <property type="entry name" value="Riboflavin_kinase_bac"/>
</dbReference>
<dbReference type="SMART" id="SM00904">
    <property type="entry name" value="Flavokinase"/>
    <property type="match status" value="1"/>
</dbReference>
<keyword evidence="6 15" id="KW-0808">Transferase</keyword>
<gene>
    <name evidence="17" type="ORF">SAMN05192529_10553</name>
</gene>
<feature type="domain" description="Riboflavin kinase" evidence="16">
    <location>
        <begin position="183"/>
        <end position="309"/>
    </location>
</feature>
<reference evidence="17 18" key="1">
    <citation type="submission" date="2016-10" db="EMBL/GenBank/DDBJ databases">
        <authorList>
            <person name="de Groot N.N."/>
        </authorList>
    </citation>
    <scope>NUCLEOTIDE SEQUENCE [LARGE SCALE GENOMIC DNA]</scope>
    <source>
        <strain evidence="17 18">Vu-144</strain>
    </source>
</reference>
<keyword evidence="11 15" id="KW-0067">ATP-binding</keyword>
<evidence type="ECO:0000256" key="13">
    <source>
        <dbReference type="ARBA" id="ARBA00047880"/>
    </source>
</evidence>
<dbReference type="Gene3D" id="2.40.30.30">
    <property type="entry name" value="Riboflavin kinase-like"/>
    <property type="match status" value="1"/>
</dbReference>
<dbReference type="InterPro" id="IPR023465">
    <property type="entry name" value="Riboflavin_kinase_dom_sf"/>
</dbReference>
<dbReference type="AlphaFoldDB" id="A0A1H3XAC6"/>
<dbReference type="EMBL" id="FNQY01000005">
    <property type="protein sequence ID" value="SDZ96309.1"/>
    <property type="molecule type" value="Genomic_DNA"/>
</dbReference>
<dbReference type="Proteomes" id="UP000199041">
    <property type="component" value="Unassembled WGS sequence"/>
</dbReference>
<dbReference type="PIRSF" id="PIRSF004491">
    <property type="entry name" value="FAD_Synth"/>
    <property type="match status" value="1"/>
</dbReference>
<dbReference type="EC" id="2.7.1.26" evidence="15"/>
<dbReference type="GO" id="GO:0005524">
    <property type="term" value="F:ATP binding"/>
    <property type="evidence" value="ECO:0007669"/>
    <property type="project" value="UniProtKB-UniRule"/>
</dbReference>
<dbReference type="GO" id="GO:0008531">
    <property type="term" value="F:riboflavin kinase activity"/>
    <property type="evidence" value="ECO:0007669"/>
    <property type="project" value="UniProtKB-UniRule"/>
</dbReference>
<evidence type="ECO:0000256" key="8">
    <source>
        <dbReference type="ARBA" id="ARBA00022741"/>
    </source>
</evidence>
<dbReference type="PANTHER" id="PTHR22749:SF6">
    <property type="entry name" value="RIBOFLAVIN KINASE"/>
    <property type="match status" value="1"/>
</dbReference>
<dbReference type="Gene3D" id="3.40.50.620">
    <property type="entry name" value="HUPs"/>
    <property type="match status" value="1"/>
</dbReference>
<evidence type="ECO:0000256" key="10">
    <source>
        <dbReference type="ARBA" id="ARBA00022827"/>
    </source>
</evidence>
<dbReference type="CDD" id="cd02064">
    <property type="entry name" value="FAD_synthetase_N"/>
    <property type="match status" value="1"/>
</dbReference>
<dbReference type="InterPro" id="IPR015865">
    <property type="entry name" value="Riboflavin_kinase_bac/euk"/>
</dbReference>
<keyword evidence="9 15" id="KW-0418">Kinase</keyword>
<dbReference type="NCBIfam" id="NF004159">
    <property type="entry name" value="PRK05627.1-2"/>
    <property type="match status" value="1"/>
</dbReference>
<comment type="catalytic activity">
    <reaction evidence="14 15">
        <text>FMN + ATP + H(+) = FAD + diphosphate</text>
        <dbReference type="Rhea" id="RHEA:17237"/>
        <dbReference type="ChEBI" id="CHEBI:15378"/>
        <dbReference type="ChEBI" id="CHEBI:30616"/>
        <dbReference type="ChEBI" id="CHEBI:33019"/>
        <dbReference type="ChEBI" id="CHEBI:57692"/>
        <dbReference type="ChEBI" id="CHEBI:58210"/>
        <dbReference type="EC" id="2.7.7.2"/>
    </reaction>
</comment>
<keyword evidence="5 15" id="KW-0288">FMN</keyword>
<dbReference type="RefSeq" id="WP_091394930.1">
    <property type="nucleotide sequence ID" value="NZ_FNQY01000005.1"/>
</dbReference>
<keyword evidence="8 15" id="KW-0547">Nucleotide-binding</keyword>
<dbReference type="GO" id="GO:0006747">
    <property type="term" value="P:FAD biosynthetic process"/>
    <property type="evidence" value="ECO:0007669"/>
    <property type="project" value="UniProtKB-UniRule"/>
</dbReference>
<evidence type="ECO:0000256" key="14">
    <source>
        <dbReference type="ARBA" id="ARBA00049494"/>
    </source>
</evidence>
<comment type="pathway">
    <text evidence="2 15">Cofactor biosynthesis; FAD biosynthesis; FAD from FMN: step 1/1.</text>
</comment>
<evidence type="ECO:0000256" key="12">
    <source>
        <dbReference type="ARBA" id="ARBA00023268"/>
    </source>
</evidence>
<dbReference type="GO" id="GO:0003919">
    <property type="term" value="F:FMN adenylyltransferase activity"/>
    <property type="evidence" value="ECO:0007669"/>
    <property type="project" value="UniProtKB-UniRule"/>
</dbReference>
<evidence type="ECO:0000256" key="7">
    <source>
        <dbReference type="ARBA" id="ARBA00022695"/>
    </source>
</evidence>
<dbReference type="EC" id="2.7.7.2" evidence="15"/>
<evidence type="ECO:0000256" key="5">
    <source>
        <dbReference type="ARBA" id="ARBA00022643"/>
    </source>
</evidence>
<dbReference type="PANTHER" id="PTHR22749">
    <property type="entry name" value="RIBOFLAVIN KINASE/FMN ADENYLYLTRANSFERASE"/>
    <property type="match status" value="1"/>
</dbReference>
<evidence type="ECO:0000256" key="9">
    <source>
        <dbReference type="ARBA" id="ARBA00022777"/>
    </source>
</evidence>
<keyword evidence="12" id="KW-0511">Multifunctional enzyme</keyword>
<dbReference type="InterPro" id="IPR004821">
    <property type="entry name" value="Cyt_trans-like"/>
</dbReference>
<dbReference type="SUPFAM" id="SSF52374">
    <property type="entry name" value="Nucleotidylyl transferase"/>
    <property type="match status" value="1"/>
</dbReference>
<dbReference type="InterPro" id="IPR023468">
    <property type="entry name" value="Riboflavin_kinase"/>
</dbReference>
<evidence type="ECO:0000256" key="1">
    <source>
        <dbReference type="ARBA" id="ARBA00002121"/>
    </source>
</evidence>
<dbReference type="NCBIfam" id="TIGR00125">
    <property type="entry name" value="cyt_tran_rel"/>
    <property type="match status" value="1"/>
</dbReference>
<evidence type="ECO:0000313" key="18">
    <source>
        <dbReference type="Proteomes" id="UP000199041"/>
    </source>
</evidence>
<dbReference type="Pfam" id="PF06574">
    <property type="entry name" value="FAD_syn"/>
    <property type="match status" value="1"/>
</dbReference>
<dbReference type="GO" id="GO:0009231">
    <property type="term" value="P:riboflavin biosynthetic process"/>
    <property type="evidence" value="ECO:0007669"/>
    <property type="project" value="InterPro"/>
</dbReference>
<dbReference type="OrthoDB" id="9803667at2"/>
<evidence type="ECO:0000256" key="4">
    <source>
        <dbReference type="ARBA" id="ARBA00022630"/>
    </source>
</evidence>
<keyword evidence="10 15" id="KW-0274">FAD</keyword>
<dbReference type="NCBIfam" id="TIGR00083">
    <property type="entry name" value="ribF"/>
    <property type="match status" value="1"/>
</dbReference>
<proteinExistence type="inferred from homology"/>
<dbReference type="Pfam" id="PF01687">
    <property type="entry name" value="Flavokinase"/>
    <property type="match status" value="1"/>
</dbReference>
<evidence type="ECO:0000256" key="15">
    <source>
        <dbReference type="PIRNR" id="PIRNR004491"/>
    </source>
</evidence>
<protein>
    <recommendedName>
        <fullName evidence="15">Riboflavin biosynthesis protein</fullName>
    </recommendedName>
    <domain>
        <recommendedName>
            <fullName evidence="15">Riboflavin kinase</fullName>
            <ecNumber evidence="15">2.7.1.26</ecNumber>
        </recommendedName>
        <alternativeName>
            <fullName evidence="15">Flavokinase</fullName>
        </alternativeName>
    </domain>
    <domain>
        <recommendedName>
            <fullName evidence="15">FMN adenylyltransferase</fullName>
            <ecNumber evidence="15">2.7.7.2</ecNumber>
        </recommendedName>
        <alternativeName>
            <fullName evidence="15">FAD pyrophosphorylase</fullName>
        </alternativeName>
        <alternativeName>
            <fullName evidence="15">FAD synthase</fullName>
        </alternativeName>
    </domain>
</protein>
<keyword evidence="4 15" id="KW-0285">Flavoprotein</keyword>
<dbReference type="NCBIfam" id="NF004160">
    <property type="entry name" value="PRK05627.1-3"/>
    <property type="match status" value="1"/>
</dbReference>
<evidence type="ECO:0000256" key="3">
    <source>
        <dbReference type="ARBA" id="ARBA00005201"/>
    </source>
</evidence>
<comment type="pathway">
    <text evidence="3 15">Cofactor biosynthesis; FMN biosynthesis; FMN from riboflavin (ATP route): step 1/1.</text>
</comment>
<dbReference type="UniPathway" id="UPA00276">
    <property type="reaction ID" value="UER00406"/>
</dbReference>
<keyword evidence="7 15" id="KW-0548">Nucleotidyltransferase</keyword>
<evidence type="ECO:0000256" key="2">
    <source>
        <dbReference type="ARBA" id="ARBA00004726"/>
    </source>
</evidence>
<dbReference type="InterPro" id="IPR014729">
    <property type="entry name" value="Rossmann-like_a/b/a_fold"/>
</dbReference>
<dbReference type="UniPathway" id="UPA00277">
    <property type="reaction ID" value="UER00407"/>
</dbReference>
<dbReference type="GO" id="GO:0009398">
    <property type="term" value="P:FMN biosynthetic process"/>
    <property type="evidence" value="ECO:0007669"/>
    <property type="project" value="UniProtKB-UniRule"/>
</dbReference>
<sequence length="319" mass="35616">MHVYRDIQNLPFIENAVITIGTFDGVHLGHQKIIDQLKKEAQRIGGQTVIVTFYPHPRKIVHKEQAPLMLLTTLSEKLHLLESYGIDHVVVVPFNEGFAEQTAASYVEDFLVSKLHPRVVIIGYDHKFGKDRKGDYTTLEHYGKLHGFSVIEIPEKVLNEVTVSSTAIRAAVKAGEVKTALSLMGHPYALSGHVEKGNQLGRTIGYPTANIHEPEPDKLLPAFGIYAVQVRMESGDVLDGMLSIGIRPTIGESPMTIEVNIFDFNQDIYGQHLSVLFIERLRDELKFDGLEPLKAALGRDELNTKEALSRYKKQRGSGL</sequence>
<evidence type="ECO:0000313" key="17">
    <source>
        <dbReference type="EMBL" id="SDZ96309.1"/>
    </source>
</evidence>
<comment type="catalytic activity">
    <reaction evidence="13 15">
        <text>riboflavin + ATP = FMN + ADP + H(+)</text>
        <dbReference type="Rhea" id="RHEA:14357"/>
        <dbReference type="ChEBI" id="CHEBI:15378"/>
        <dbReference type="ChEBI" id="CHEBI:30616"/>
        <dbReference type="ChEBI" id="CHEBI:57986"/>
        <dbReference type="ChEBI" id="CHEBI:58210"/>
        <dbReference type="ChEBI" id="CHEBI:456216"/>
        <dbReference type="EC" id="2.7.1.26"/>
    </reaction>
</comment>
<dbReference type="FunFam" id="3.40.50.620:FF:000021">
    <property type="entry name" value="Riboflavin biosynthesis protein"/>
    <property type="match status" value="1"/>
</dbReference>
<comment type="similarity">
    <text evidence="15">Belongs to the ribF family.</text>
</comment>
<organism evidence="17 18">
    <name type="scientific">Arachidicoccus rhizosphaerae</name>
    <dbReference type="NCBI Taxonomy" id="551991"/>
    <lineage>
        <taxon>Bacteria</taxon>
        <taxon>Pseudomonadati</taxon>
        <taxon>Bacteroidota</taxon>
        <taxon>Chitinophagia</taxon>
        <taxon>Chitinophagales</taxon>
        <taxon>Chitinophagaceae</taxon>
        <taxon>Arachidicoccus</taxon>
    </lineage>
</organism>